<gene>
    <name evidence="4" type="ORF">M404DRAFT_997313</name>
</gene>
<dbReference type="FunFam" id="1.10.287.370:FF:000003">
    <property type="entry name" value="Prefoldin subunit 6"/>
    <property type="match status" value="1"/>
</dbReference>
<reference evidence="5" key="2">
    <citation type="submission" date="2015-01" db="EMBL/GenBank/DDBJ databases">
        <title>Evolutionary Origins and Diversification of the Mycorrhizal Mutualists.</title>
        <authorList>
            <consortium name="DOE Joint Genome Institute"/>
            <consortium name="Mycorrhizal Genomics Consortium"/>
            <person name="Kohler A."/>
            <person name="Kuo A."/>
            <person name="Nagy L.G."/>
            <person name="Floudas D."/>
            <person name="Copeland A."/>
            <person name="Barry K.W."/>
            <person name="Cichocki N."/>
            <person name="Veneault-Fourrey C."/>
            <person name="LaButti K."/>
            <person name="Lindquist E.A."/>
            <person name="Lipzen A."/>
            <person name="Lundell T."/>
            <person name="Morin E."/>
            <person name="Murat C."/>
            <person name="Riley R."/>
            <person name="Ohm R."/>
            <person name="Sun H."/>
            <person name="Tunlid A."/>
            <person name="Henrissat B."/>
            <person name="Grigoriev I.V."/>
            <person name="Hibbett D.S."/>
            <person name="Martin F."/>
        </authorList>
    </citation>
    <scope>NUCLEOTIDE SEQUENCE [LARGE SCALE GENOMIC DNA]</scope>
    <source>
        <strain evidence="5">Marx 270</strain>
    </source>
</reference>
<comment type="similarity">
    <text evidence="1">Belongs to the prefoldin subunit beta family.</text>
</comment>
<keyword evidence="2" id="KW-0143">Chaperone</keyword>
<dbReference type="Pfam" id="PF01920">
    <property type="entry name" value="Prefoldin_2"/>
    <property type="match status" value="1"/>
</dbReference>
<dbReference type="GO" id="GO:0016272">
    <property type="term" value="C:prefoldin complex"/>
    <property type="evidence" value="ECO:0007669"/>
    <property type="project" value="InterPro"/>
</dbReference>
<evidence type="ECO:0008006" key="6">
    <source>
        <dbReference type="Google" id="ProtNLM"/>
    </source>
</evidence>
<dbReference type="GO" id="GO:0051087">
    <property type="term" value="F:protein-folding chaperone binding"/>
    <property type="evidence" value="ECO:0007669"/>
    <property type="project" value="TreeGrafter"/>
</dbReference>
<keyword evidence="3" id="KW-0175">Coiled coil</keyword>
<dbReference type="EMBL" id="KN831957">
    <property type="protein sequence ID" value="KIO08384.1"/>
    <property type="molecule type" value="Genomic_DNA"/>
</dbReference>
<evidence type="ECO:0000313" key="4">
    <source>
        <dbReference type="EMBL" id="KIO08384.1"/>
    </source>
</evidence>
<dbReference type="CDD" id="cd23161">
    <property type="entry name" value="Prefoldin_6"/>
    <property type="match status" value="1"/>
</dbReference>
<keyword evidence="5" id="KW-1185">Reference proteome</keyword>
<dbReference type="SUPFAM" id="SSF46579">
    <property type="entry name" value="Prefoldin"/>
    <property type="match status" value="1"/>
</dbReference>
<dbReference type="PANTHER" id="PTHR21431">
    <property type="entry name" value="PREFOLDIN SUBUNIT 6"/>
    <property type="match status" value="1"/>
</dbReference>
<evidence type="ECO:0000313" key="5">
    <source>
        <dbReference type="Proteomes" id="UP000054217"/>
    </source>
</evidence>
<dbReference type="OrthoDB" id="248120at2759"/>
<dbReference type="Gene3D" id="1.10.287.370">
    <property type="match status" value="1"/>
</dbReference>
<proteinExistence type="inferred from homology"/>
<dbReference type="AlphaFoldDB" id="A0A0C3PJP1"/>
<dbReference type="InterPro" id="IPR009053">
    <property type="entry name" value="Prefoldin"/>
</dbReference>
<evidence type="ECO:0000256" key="1">
    <source>
        <dbReference type="ARBA" id="ARBA00008045"/>
    </source>
</evidence>
<dbReference type="FunCoup" id="A0A0C3PJP1">
    <property type="interactions" value="523"/>
</dbReference>
<evidence type="ECO:0000256" key="3">
    <source>
        <dbReference type="SAM" id="Coils"/>
    </source>
</evidence>
<dbReference type="PANTHER" id="PTHR21431:SF0">
    <property type="entry name" value="PREFOLDIN SUBUNIT 6"/>
    <property type="match status" value="1"/>
</dbReference>
<dbReference type="GO" id="GO:0051131">
    <property type="term" value="P:chaperone-mediated protein complex assembly"/>
    <property type="evidence" value="ECO:0007669"/>
    <property type="project" value="TreeGrafter"/>
</dbReference>
<dbReference type="InParanoid" id="A0A0C3PJP1"/>
<organism evidence="4 5">
    <name type="scientific">Pisolithus tinctorius Marx 270</name>
    <dbReference type="NCBI Taxonomy" id="870435"/>
    <lineage>
        <taxon>Eukaryota</taxon>
        <taxon>Fungi</taxon>
        <taxon>Dikarya</taxon>
        <taxon>Basidiomycota</taxon>
        <taxon>Agaricomycotina</taxon>
        <taxon>Agaricomycetes</taxon>
        <taxon>Agaricomycetidae</taxon>
        <taxon>Boletales</taxon>
        <taxon>Sclerodermatineae</taxon>
        <taxon>Pisolithaceae</taxon>
        <taxon>Pisolithus</taxon>
    </lineage>
</organism>
<feature type="coiled-coil region" evidence="3">
    <location>
        <begin position="5"/>
        <end position="103"/>
    </location>
</feature>
<dbReference type="GO" id="GO:0051082">
    <property type="term" value="F:unfolded protein binding"/>
    <property type="evidence" value="ECO:0007669"/>
    <property type="project" value="InterPro"/>
</dbReference>
<dbReference type="Proteomes" id="UP000054217">
    <property type="component" value="Unassembled WGS sequence"/>
</dbReference>
<dbReference type="GO" id="GO:0005737">
    <property type="term" value="C:cytoplasm"/>
    <property type="evidence" value="ECO:0007669"/>
    <property type="project" value="TreeGrafter"/>
</dbReference>
<evidence type="ECO:0000256" key="2">
    <source>
        <dbReference type="ARBA" id="ARBA00023186"/>
    </source>
</evidence>
<name>A0A0C3PJP1_PISTI</name>
<dbReference type="InterPro" id="IPR002777">
    <property type="entry name" value="PFD_beta-like"/>
</dbReference>
<dbReference type="HOGENOM" id="CLU_125172_2_0_1"/>
<protein>
    <recommendedName>
        <fullName evidence="6">Prefoldin subunit 6</fullName>
    </recommendedName>
</protein>
<dbReference type="GO" id="GO:0006457">
    <property type="term" value="P:protein folding"/>
    <property type="evidence" value="ECO:0007669"/>
    <property type="project" value="InterPro"/>
</dbReference>
<reference evidence="4 5" key="1">
    <citation type="submission" date="2014-04" db="EMBL/GenBank/DDBJ databases">
        <authorList>
            <consortium name="DOE Joint Genome Institute"/>
            <person name="Kuo A."/>
            <person name="Kohler A."/>
            <person name="Costa M.D."/>
            <person name="Nagy L.G."/>
            <person name="Floudas D."/>
            <person name="Copeland A."/>
            <person name="Barry K.W."/>
            <person name="Cichocki N."/>
            <person name="Veneault-Fourrey C."/>
            <person name="LaButti K."/>
            <person name="Lindquist E.A."/>
            <person name="Lipzen A."/>
            <person name="Lundell T."/>
            <person name="Morin E."/>
            <person name="Murat C."/>
            <person name="Sun H."/>
            <person name="Tunlid A."/>
            <person name="Henrissat B."/>
            <person name="Grigoriev I.V."/>
            <person name="Hibbett D.S."/>
            <person name="Martin F."/>
            <person name="Nordberg H.P."/>
            <person name="Cantor M.N."/>
            <person name="Hua S.X."/>
        </authorList>
    </citation>
    <scope>NUCLEOTIDE SEQUENCE [LARGE SCALE GENOMIC DNA]</scope>
    <source>
        <strain evidence="4 5">Marx 270</strain>
    </source>
</reference>
<accession>A0A0C3PJP1</accession>
<sequence length="121" mass="13948">MESTLQEISAEYQKLQTDLTILVDKRTRLEAQLSENEMVKKEFANLTANNTIYKFIGPVLVPQDQAEAKSNVETRLEFIRGEIKRVESQIKETEQQTEKKRAELVVTQTNIRQSQLKNPPA</sequence>
<dbReference type="STRING" id="870435.A0A0C3PJP1"/>